<dbReference type="GO" id="GO:0005634">
    <property type="term" value="C:nucleus"/>
    <property type="evidence" value="ECO:0007669"/>
    <property type="project" value="TreeGrafter"/>
</dbReference>
<dbReference type="EMBL" id="MU825403">
    <property type="protein sequence ID" value="KAJ7392074.1"/>
    <property type="molecule type" value="Genomic_DNA"/>
</dbReference>
<dbReference type="PANTHER" id="PTHR12480">
    <property type="entry name" value="ARGININE DEMETHYLASE AND LYSYL-HYDROXYLASE JMJD"/>
    <property type="match status" value="1"/>
</dbReference>
<sequence length="131" mass="15709">MDYLKRVGAIKYEEFFRDFLEANKVCIFSSELTEHWRSRKEWVTADGKPNLEFLSNEFGHAMAPVANCCKTKYDSQVKEDMSLKEFCDYWKNRSQEGVDECTQTLYLKDWHFWHFQHTRPMKHQSILNLIG</sequence>
<name>A0A9X0A3B7_9CNID</name>
<dbReference type="GO" id="GO:0005737">
    <property type="term" value="C:cytoplasm"/>
    <property type="evidence" value="ECO:0007669"/>
    <property type="project" value="TreeGrafter"/>
</dbReference>
<proteinExistence type="inferred from homology"/>
<dbReference type="Gene3D" id="2.60.120.650">
    <property type="entry name" value="Cupin"/>
    <property type="match status" value="1"/>
</dbReference>
<comment type="similarity">
    <text evidence="1">Belongs to the JMJD6 family.</text>
</comment>
<dbReference type="GO" id="GO:0043565">
    <property type="term" value="F:sequence-specific DNA binding"/>
    <property type="evidence" value="ECO:0007669"/>
    <property type="project" value="TreeGrafter"/>
</dbReference>
<dbReference type="SUPFAM" id="SSF51197">
    <property type="entry name" value="Clavaminate synthase-like"/>
    <property type="match status" value="1"/>
</dbReference>
<reference evidence="2" key="1">
    <citation type="submission" date="2023-01" db="EMBL/GenBank/DDBJ databases">
        <title>Genome assembly of the deep-sea coral Lophelia pertusa.</title>
        <authorList>
            <person name="Herrera S."/>
            <person name="Cordes E."/>
        </authorList>
    </citation>
    <scope>NUCLEOTIDE SEQUENCE</scope>
    <source>
        <strain evidence="2">USNM1676648</strain>
        <tissue evidence="2">Polyp</tissue>
    </source>
</reference>
<protein>
    <submittedName>
        <fullName evidence="2">JmjC domain-containing protein 4</fullName>
    </submittedName>
</protein>
<dbReference type="InterPro" id="IPR050910">
    <property type="entry name" value="JMJD6_ArgDemeth/LysHydrox"/>
</dbReference>
<dbReference type="OrthoDB" id="203487at2759"/>
<organism evidence="2 3">
    <name type="scientific">Desmophyllum pertusum</name>
    <dbReference type="NCBI Taxonomy" id="174260"/>
    <lineage>
        <taxon>Eukaryota</taxon>
        <taxon>Metazoa</taxon>
        <taxon>Cnidaria</taxon>
        <taxon>Anthozoa</taxon>
        <taxon>Hexacorallia</taxon>
        <taxon>Scleractinia</taxon>
        <taxon>Caryophylliina</taxon>
        <taxon>Caryophylliidae</taxon>
        <taxon>Desmophyllum</taxon>
    </lineage>
</organism>
<comment type="caution">
    <text evidence="2">The sequence shown here is derived from an EMBL/GenBank/DDBJ whole genome shotgun (WGS) entry which is preliminary data.</text>
</comment>
<dbReference type="GO" id="GO:0045905">
    <property type="term" value="P:positive regulation of translational termination"/>
    <property type="evidence" value="ECO:0007669"/>
    <property type="project" value="TreeGrafter"/>
</dbReference>
<gene>
    <name evidence="2" type="primary">JMJD4_1</name>
    <name evidence="2" type="ORF">OS493_015022</name>
</gene>
<keyword evidence="3" id="KW-1185">Reference proteome</keyword>
<evidence type="ECO:0000313" key="2">
    <source>
        <dbReference type="EMBL" id="KAJ7392074.1"/>
    </source>
</evidence>
<accession>A0A9X0A3B7</accession>
<dbReference type="GO" id="GO:0016706">
    <property type="term" value="F:2-oxoglutarate-dependent dioxygenase activity"/>
    <property type="evidence" value="ECO:0007669"/>
    <property type="project" value="TreeGrafter"/>
</dbReference>
<dbReference type="AlphaFoldDB" id="A0A9X0A3B7"/>
<evidence type="ECO:0000313" key="3">
    <source>
        <dbReference type="Proteomes" id="UP001163046"/>
    </source>
</evidence>
<evidence type="ECO:0000256" key="1">
    <source>
        <dbReference type="ARBA" id="ARBA00038068"/>
    </source>
</evidence>
<dbReference type="Proteomes" id="UP001163046">
    <property type="component" value="Unassembled WGS sequence"/>
</dbReference>
<dbReference type="PANTHER" id="PTHR12480:SF6">
    <property type="entry name" value="2-OXOGLUTARATE AND IRON-DEPENDENT OXYGENASE JMJD4"/>
    <property type="match status" value="1"/>
</dbReference>